<evidence type="ECO:0000313" key="2">
    <source>
        <dbReference type="Proteomes" id="UP001521785"/>
    </source>
</evidence>
<dbReference type="EMBL" id="JAKJXO020000012">
    <property type="protein sequence ID" value="KAL1597728.1"/>
    <property type="molecule type" value="Genomic_DNA"/>
</dbReference>
<keyword evidence="2" id="KW-1185">Reference proteome</keyword>
<reference evidence="1 2" key="1">
    <citation type="submission" date="2024-02" db="EMBL/GenBank/DDBJ databases">
        <title>De novo assembly and annotation of 12 fungi associated with fruit tree decline syndrome in Ontario, Canada.</title>
        <authorList>
            <person name="Sulman M."/>
            <person name="Ellouze W."/>
            <person name="Ilyukhin E."/>
        </authorList>
    </citation>
    <scope>NUCLEOTIDE SEQUENCE [LARGE SCALE GENOMIC DNA]</scope>
    <source>
        <strain evidence="1 2">M42-189</strain>
    </source>
</reference>
<protein>
    <submittedName>
        <fullName evidence="1">Uncharacterized protein</fullName>
    </submittedName>
</protein>
<accession>A0ABR3R000</accession>
<dbReference type="Proteomes" id="UP001521785">
    <property type="component" value="Unassembled WGS sequence"/>
</dbReference>
<sequence length="289" mass="32907">MGKNKKARKVPVTSGAVRYKTKDIDALVAQLDTLNISSHLAFDSDSDSDVEPPKPFQPFRFFALPSELRIRILELLIVREKTIDLDPSNTRTLLPSLRLFFVSRRMHAEASHVFYAQNTFRVFAIHGRFFHTKKQLLTRLAPHYIAQMRSLELRLGPGFNKPPKGWVVDQRLQLYHAVNVRLLKVFVELDPASHPSFEGFRHEDCGAAEQFFTTFSVGLLGCLFGELQQLKRVEFDAYPGISRNSPLMKALVEETRMGRKEIGWGPERGWDKIVDTDLGGMLQKLGIGL</sequence>
<dbReference type="PANTHER" id="PTHR42085:SF2">
    <property type="entry name" value="F-BOX DOMAIN-CONTAINING PROTEIN"/>
    <property type="match status" value="1"/>
</dbReference>
<proteinExistence type="predicted"/>
<evidence type="ECO:0000313" key="1">
    <source>
        <dbReference type="EMBL" id="KAL1597728.1"/>
    </source>
</evidence>
<gene>
    <name evidence="1" type="ORF">SLS60_008214</name>
</gene>
<name>A0ABR3R000_9PLEO</name>
<comment type="caution">
    <text evidence="1">The sequence shown here is derived from an EMBL/GenBank/DDBJ whole genome shotgun (WGS) entry which is preliminary data.</text>
</comment>
<organism evidence="1 2">
    <name type="scientific">Paraconiothyrium brasiliense</name>
    <dbReference type="NCBI Taxonomy" id="300254"/>
    <lineage>
        <taxon>Eukaryota</taxon>
        <taxon>Fungi</taxon>
        <taxon>Dikarya</taxon>
        <taxon>Ascomycota</taxon>
        <taxon>Pezizomycotina</taxon>
        <taxon>Dothideomycetes</taxon>
        <taxon>Pleosporomycetidae</taxon>
        <taxon>Pleosporales</taxon>
        <taxon>Massarineae</taxon>
        <taxon>Didymosphaeriaceae</taxon>
        <taxon>Paraconiothyrium</taxon>
    </lineage>
</organism>
<dbReference type="InterPro" id="IPR038883">
    <property type="entry name" value="AN11006-like"/>
</dbReference>
<dbReference type="PANTHER" id="PTHR42085">
    <property type="entry name" value="F-BOX DOMAIN-CONTAINING PROTEIN"/>
    <property type="match status" value="1"/>
</dbReference>